<dbReference type="Proteomes" id="UP000614601">
    <property type="component" value="Unassembled WGS sequence"/>
</dbReference>
<dbReference type="InterPro" id="IPR018497">
    <property type="entry name" value="Peptidase_M13_C"/>
</dbReference>
<keyword evidence="7" id="KW-0482">Metalloprotease</keyword>
<sequence>MVRAVFAGLCLIAAVLASPIDTRFADNDLNIPDPVEVPKSNSKVYDAYNYFVETLKESAGLKSSPCDNFYNYTCQNTPVNNYFGPIDAANTESTIRGLKTERDLKWYKTIKKTFDQCVSRLRTPGAMHQNGKTLQKIYQKVDTEFGPSFPLFDKTSNLNVDSNSLGEFVGYLAQKFRLNTFLSYTIQGNHLVLSEPQLAFPNVYFVHSFDMFEVEYKASIRDYMTQLAEALNVQLDESELTQTIDEVVNFEKELAEVLNTVEEETPITLEAADLATASSSINFNAFFARISKNSKKSNLFASKDFDIHVTAPAQQTLVQMFISQSNPKTVLNYLNVRLARSLRQYYMRKPKECKADQWLREGKGVKAFGFAPPLPQDDVYPTSSDAEKRCMSNVAYYYRQGVDRIYLDDQLPDLKERKEFVARIGEITTNIITGFRYQIDKLSWFSPATKAAAYKKIDAMLYNIVYDDWIENDDLLNDIYNVVENNPEDDHFTATDKMNDFAQTLEWEGLHDSDRRHANFSQSIRTVNAWYMPALNHFYIPLGILQRPFFDINYPAALQYSAVGYVVGHEFTHGFDSNGVNYDDQGNRNPWMDNASKKSFNDMATCVINEYNKLHGRGRNTQTEDIADNGGIRAAYNAFKSEQGLNGQDPQLPGAPLNHLSQDQLFFTGFAHVWCSNKPKTDYQWDPHSALLYRVWGTLQNFPAFQTAYNCPVGSVYAPKEHCNVWA</sequence>
<dbReference type="EMBL" id="CAJFCW020000005">
    <property type="protein sequence ID" value="CAG9118364.1"/>
    <property type="molecule type" value="Genomic_DNA"/>
</dbReference>
<evidence type="ECO:0000256" key="4">
    <source>
        <dbReference type="ARBA" id="ARBA00022723"/>
    </source>
</evidence>
<proteinExistence type="inferred from homology"/>
<accession>A0A811L6A4</accession>
<keyword evidence="3" id="KW-0645">Protease</keyword>
<dbReference type="Pfam" id="PF01431">
    <property type="entry name" value="Peptidase_M13"/>
    <property type="match status" value="1"/>
</dbReference>
<dbReference type="Pfam" id="PF05649">
    <property type="entry name" value="Peptidase_M13_N"/>
    <property type="match status" value="1"/>
</dbReference>
<feature type="domain" description="Peptidase M13 C-terminal" evidence="9">
    <location>
        <begin position="528"/>
        <end position="725"/>
    </location>
</feature>
<evidence type="ECO:0000256" key="2">
    <source>
        <dbReference type="ARBA" id="ARBA00007357"/>
    </source>
</evidence>
<dbReference type="Gene3D" id="3.40.390.10">
    <property type="entry name" value="Collagenase (Catalytic Domain)"/>
    <property type="match status" value="1"/>
</dbReference>
<feature type="chain" id="PRO_5044131711" description="Peptidase_M13 domain-containing protein" evidence="8">
    <location>
        <begin position="18"/>
        <end position="727"/>
    </location>
</feature>
<dbReference type="PROSITE" id="PS51885">
    <property type="entry name" value="NEPRILYSIN"/>
    <property type="match status" value="1"/>
</dbReference>
<dbReference type="GO" id="GO:0004222">
    <property type="term" value="F:metalloendopeptidase activity"/>
    <property type="evidence" value="ECO:0007669"/>
    <property type="project" value="InterPro"/>
</dbReference>
<dbReference type="GO" id="GO:0046872">
    <property type="term" value="F:metal ion binding"/>
    <property type="evidence" value="ECO:0007669"/>
    <property type="project" value="UniProtKB-KW"/>
</dbReference>
<evidence type="ECO:0000256" key="1">
    <source>
        <dbReference type="ARBA" id="ARBA00001947"/>
    </source>
</evidence>
<organism evidence="11 12">
    <name type="scientific">Bursaphelenchus okinawaensis</name>
    <dbReference type="NCBI Taxonomy" id="465554"/>
    <lineage>
        <taxon>Eukaryota</taxon>
        <taxon>Metazoa</taxon>
        <taxon>Ecdysozoa</taxon>
        <taxon>Nematoda</taxon>
        <taxon>Chromadorea</taxon>
        <taxon>Rhabditida</taxon>
        <taxon>Tylenchina</taxon>
        <taxon>Tylenchomorpha</taxon>
        <taxon>Aphelenchoidea</taxon>
        <taxon>Aphelenchoididae</taxon>
        <taxon>Bursaphelenchus</taxon>
    </lineage>
</organism>
<keyword evidence="8" id="KW-0732">Signal</keyword>
<dbReference type="CDD" id="cd08662">
    <property type="entry name" value="M13"/>
    <property type="match status" value="1"/>
</dbReference>
<dbReference type="InterPro" id="IPR000718">
    <property type="entry name" value="Peptidase_M13"/>
</dbReference>
<keyword evidence="5" id="KW-0378">Hydrolase</keyword>
<evidence type="ECO:0000256" key="7">
    <source>
        <dbReference type="ARBA" id="ARBA00023049"/>
    </source>
</evidence>
<dbReference type="GO" id="GO:0005886">
    <property type="term" value="C:plasma membrane"/>
    <property type="evidence" value="ECO:0007669"/>
    <property type="project" value="TreeGrafter"/>
</dbReference>
<evidence type="ECO:0000256" key="8">
    <source>
        <dbReference type="SAM" id="SignalP"/>
    </source>
</evidence>
<dbReference type="PANTHER" id="PTHR11733">
    <property type="entry name" value="ZINC METALLOPROTEASE FAMILY M13 NEPRILYSIN-RELATED"/>
    <property type="match status" value="1"/>
</dbReference>
<comment type="caution">
    <text evidence="11">The sequence shown here is derived from an EMBL/GenBank/DDBJ whole genome shotgun (WGS) entry which is preliminary data.</text>
</comment>
<dbReference type="PANTHER" id="PTHR11733:SF240">
    <property type="entry name" value="GH14155P-RELATED"/>
    <property type="match status" value="1"/>
</dbReference>
<evidence type="ECO:0000313" key="12">
    <source>
        <dbReference type="Proteomes" id="UP000614601"/>
    </source>
</evidence>
<evidence type="ECO:0000256" key="5">
    <source>
        <dbReference type="ARBA" id="ARBA00022801"/>
    </source>
</evidence>
<dbReference type="Gene3D" id="1.10.1380.10">
    <property type="entry name" value="Neutral endopeptidase , domain2"/>
    <property type="match status" value="1"/>
</dbReference>
<dbReference type="InterPro" id="IPR008753">
    <property type="entry name" value="Peptidase_M13_N"/>
</dbReference>
<keyword evidence="4" id="KW-0479">Metal-binding</keyword>
<dbReference type="SUPFAM" id="SSF55486">
    <property type="entry name" value="Metalloproteases ('zincins'), catalytic domain"/>
    <property type="match status" value="1"/>
</dbReference>
<dbReference type="EMBL" id="CAJFDH010000005">
    <property type="protein sequence ID" value="CAD5223637.1"/>
    <property type="molecule type" value="Genomic_DNA"/>
</dbReference>
<evidence type="ECO:0000256" key="3">
    <source>
        <dbReference type="ARBA" id="ARBA00022670"/>
    </source>
</evidence>
<evidence type="ECO:0000259" key="10">
    <source>
        <dbReference type="Pfam" id="PF05649"/>
    </source>
</evidence>
<evidence type="ECO:0000256" key="6">
    <source>
        <dbReference type="ARBA" id="ARBA00022833"/>
    </source>
</evidence>
<evidence type="ECO:0000259" key="9">
    <source>
        <dbReference type="Pfam" id="PF01431"/>
    </source>
</evidence>
<feature type="signal peptide" evidence="8">
    <location>
        <begin position="1"/>
        <end position="17"/>
    </location>
</feature>
<reference evidence="11" key="1">
    <citation type="submission" date="2020-09" db="EMBL/GenBank/DDBJ databases">
        <authorList>
            <person name="Kikuchi T."/>
        </authorList>
    </citation>
    <scope>NUCLEOTIDE SEQUENCE</scope>
    <source>
        <strain evidence="11">SH1</strain>
    </source>
</reference>
<comment type="cofactor">
    <cofactor evidence="1">
        <name>Zn(2+)</name>
        <dbReference type="ChEBI" id="CHEBI:29105"/>
    </cofactor>
</comment>
<evidence type="ECO:0000313" key="11">
    <source>
        <dbReference type="EMBL" id="CAD5223637.1"/>
    </source>
</evidence>
<dbReference type="OrthoDB" id="6475849at2759"/>
<dbReference type="GO" id="GO:0016485">
    <property type="term" value="P:protein processing"/>
    <property type="evidence" value="ECO:0007669"/>
    <property type="project" value="TreeGrafter"/>
</dbReference>
<gene>
    <name evidence="11" type="ORF">BOKJ2_LOCUS10407</name>
</gene>
<protein>
    <recommendedName>
        <fullName evidence="13">Peptidase_M13 domain-containing protein</fullName>
    </recommendedName>
</protein>
<keyword evidence="6" id="KW-0862">Zinc</keyword>
<keyword evidence="12" id="KW-1185">Reference proteome</keyword>
<comment type="similarity">
    <text evidence="2">Belongs to the peptidase M13 family.</text>
</comment>
<dbReference type="InterPro" id="IPR024079">
    <property type="entry name" value="MetalloPept_cat_dom_sf"/>
</dbReference>
<dbReference type="AlphaFoldDB" id="A0A811L6A4"/>
<dbReference type="InterPro" id="IPR042089">
    <property type="entry name" value="Peptidase_M13_dom_2"/>
</dbReference>
<evidence type="ECO:0008006" key="13">
    <source>
        <dbReference type="Google" id="ProtNLM"/>
    </source>
</evidence>
<feature type="domain" description="Peptidase M13 N-terminal" evidence="10">
    <location>
        <begin position="65"/>
        <end position="466"/>
    </location>
</feature>
<dbReference type="Proteomes" id="UP000783686">
    <property type="component" value="Unassembled WGS sequence"/>
</dbReference>
<name>A0A811L6A4_9BILA</name>
<dbReference type="PRINTS" id="PR00786">
    <property type="entry name" value="NEPRILYSIN"/>
</dbReference>